<evidence type="ECO:0000313" key="1">
    <source>
        <dbReference type="EMBL" id="CDX22099.1"/>
    </source>
</evidence>
<keyword evidence="2" id="KW-1185">Reference proteome</keyword>
<dbReference type="EMBL" id="CCMZ01000033">
    <property type="protein sequence ID" value="CDX22099.1"/>
    <property type="molecule type" value="Genomic_DNA"/>
</dbReference>
<name>A0A090FT53_MESPL</name>
<gene>
    <name evidence="1" type="ORF">MPL3356_390142</name>
</gene>
<sequence length="63" mass="7524">MSTEVYIPAPKVLERYHISDMSLHRWLKNPELNFPKPLVINRRRYFLETDLIAWERARAAKAA</sequence>
<organism evidence="1 2">
    <name type="scientific">Mesorhizobium plurifarium</name>
    <dbReference type="NCBI Taxonomy" id="69974"/>
    <lineage>
        <taxon>Bacteria</taxon>
        <taxon>Pseudomonadati</taxon>
        <taxon>Pseudomonadota</taxon>
        <taxon>Alphaproteobacteria</taxon>
        <taxon>Hyphomicrobiales</taxon>
        <taxon>Phyllobacteriaceae</taxon>
        <taxon>Mesorhizobium</taxon>
    </lineage>
</organism>
<dbReference type="Proteomes" id="UP000045285">
    <property type="component" value="Unassembled WGS sequence"/>
</dbReference>
<proteinExistence type="predicted"/>
<accession>A0A090FT53</accession>
<dbReference type="AlphaFoldDB" id="A0A090FT53"/>
<evidence type="ECO:0008006" key="3">
    <source>
        <dbReference type="Google" id="ProtNLM"/>
    </source>
</evidence>
<reference evidence="2" key="1">
    <citation type="submission" date="2014-08" db="EMBL/GenBank/DDBJ databases">
        <authorList>
            <person name="Moulin L."/>
        </authorList>
    </citation>
    <scope>NUCLEOTIDE SEQUENCE [LARGE SCALE GENOMIC DNA]</scope>
</reference>
<protein>
    <recommendedName>
        <fullName evidence="3">Helix-turn-helix domain-containing protein</fullName>
    </recommendedName>
</protein>
<evidence type="ECO:0000313" key="2">
    <source>
        <dbReference type="Proteomes" id="UP000045285"/>
    </source>
</evidence>